<reference evidence="8" key="1">
    <citation type="journal article" date="2023" name="Mol. Biol. Evol.">
        <title>Third-Generation Sequencing Reveals the Adaptive Role of the Epigenome in Three Deep-Sea Polychaetes.</title>
        <authorList>
            <person name="Perez M."/>
            <person name="Aroh O."/>
            <person name="Sun Y."/>
            <person name="Lan Y."/>
            <person name="Juniper S.K."/>
            <person name="Young C.R."/>
            <person name="Angers B."/>
            <person name="Qian P.Y."/>
        </authorList>
    </citation>
    <scope>NUCLEOTIDE SEQUENCE</scope>
    <source>
        <strain evidence="8">R07B-5</strain>
    </source>
</reference>
<keyword evidence="9" id="KW-1185">Reference proteome</keyword>
<evidence type="ECO:0000259" key="7">
    <source>
        <dbReference type="PROSITE" id="PS50835"/>
    </source>
</evidence>
<dbReference type="PROSITE" id="PS50835">
    <property type="entry name" value="IG_LIKE"/>
    <property type="match status" value="2"/>
</dbReference>
<organism evidence="8 9">
    <name type="scientific">Ridgeia piscesae</name>
    <name type="common">Tubeworm</name>
    <dbReference type="NCBI Taxonomy" id="27915"/>
    <lineage>
        <taxon>Eukaryota</taxon>
        <taxon>Metazoa</taxon>
        <taxon>Spiralia</taxon>
        <taxon>Lophotrochozoa</taxon>
        <taxon>Annelida</taxon>
        <taxon>Polychaeta</taxon>
        <taxon>Sedentaria</taxon>
        <taxon>Canalipalpata</taxon>
        <taxon>Sabellida</taxon>
        <taxon>Siboglinidae</taxon>
        <taxon>Ridgeia</taxon>
    </lineage>
</organism>
<evidence type="ECO:0000313" key="9">
    <source>
        <dbReference type="Proteomes" id="UP001209878"/>
    </source>
</evidence>
<evidence type="ECO:0000256" key="1">
    <source>
        <dbReference type="ARBA" id="ARBA00004479"/>
    </source>
</evidence>
<dbReference type="InterPro" id="IPR007110">
    <property type="entry name" value="Ig-like_dom"/>
</dbReference>
<proteinExistence type="predicted"/>
<dbReference type="Proteomes" id="UP001209878">
    <property type="component" value="Unassembled WGS sequence"/>
</dbReference>
<dbReference type="InterPro" id="IPR013106">
    <property type="entry name" value="Ig_V-set"/>
</dbReference>
<dbReference type="SUPFAM" id="SSF48726">
    <property type="entry name" value="Immunoglobulin"/>
    <property type="match status" value="1"/>
</dbReference>
<keyword evidence="5" id="KW-0393">Immunoglobulin domain</keyword>
<dbReference type="InterPro" id="IPR003599">
    <property type="entry name" value="Ig_sub"/>
</dbReference>
<evidence type="ECO:0000256" key="5">
    <source>
        <dbReference type="ARBA" id="ARBA00023319"/>
    </source>
</evidence>
<keyword evidence="6" id="KW-0732">Signal</keyword>
<feature type="non-terminal residue" evidence="8">
    <location>
        <position position="1"/>
    </location>
</feature>
<dbReference type="GO" id="GO:0016020">
    <property type="term" value="C:membrane"/>
    <property type="evidence" value="ECO:0007669"/>
    <property type="project" value="UniProtKB-SubCell"/>
</dbReference>
<feature type="signal peptide" evidence="6">
    <location>
        <begin position="1"/>
        <end position="16"/>
    </location>
</feature>
<dbReference type="SMART" id="SM00409">
    <property type="entry name" value="IG"/>
    <property type="match status" value="1"/>
</dbReference>
<keyword evidence="2" id="KW-0472">Membrane</keyword>
<dbReference type="InterPro" id="IPR036179">
    <property type="entry name" value="Ig-like_dom_sf"/>
</dbReference>
<evidence type="ECO:0000256" key="2">
    <source>
        <dbReference type="ARBA" id="ARBA00023136"/>
    </source>
</evidence>
<feature type="domain" description="Ig-like" evidence="7">
    <location>
        <begin position="195"/>
        <end position="275"/>
    </location>
</feature>
<accession>A0AAD9NP09</accession>
<dbReference type="InterPro" id="IPR013783">
    <property type="entry name" value="Ig-like_fold"/>
</dbReference>
<name>A0AAD9NP09_RIDPI</name>
<evidence type="ECO:0000256" key="6">
    <source>
        <dbReference type="SAM" id="SignalP"/>
    </source>
</evidence>
<evidence type="ECO:0000256" key="3">
    <source>
        <dbReference type="ARBA" id="ARBA00023157"/>
    </source>
</evidence>
<dbReference type="Pfam" id="PF07686">
    <property type="entry name" value="V-set"/>
    <property type="match status" value="1"/>
</dbReference>
<comment type="caution">
    <text evidence="8">The sequence shown here is derived from an EMBL/GenBank/DDBJ whole genome shotgun (WGS) entry which is preliminary data.</text>
</comment>
<feature type="domain" description="Ig-like" evidence="7">
    <location>
        <begin position="18"/>
        <end position="117"/>
    </location>
</feature>
<dbReference type="AlphaFoldDB" id="A0AAD9NP09"/>
<dbReference type="Gene3D" id="2.60.40.10">
    <property type="entry name" value="Immunoglobulins"/>
    <property type="match status" value="1"/>
</dbReference>
<keyword evidence="3" id="KW-1015">Disulfide bond</keyword>
<dbReference type="InterPro" id="IPR051275">
    <property type="entry name" value="Cell_adhesion_signaling"/>
</dbReference>
<sequence length="281" mass="30992">KCITVFWCCFAAYVDAGPITYSKPSVVAAVRGEVTLPCRIDGDLGHATLSWKRIIDDTDTSQIRIYHSTFASKPDESKYVVSSYSLTIKKLEFNDGGYYKCSFESTTSDVKQTAVVVVEQPTISFVPAIDTLERGETVTVSCTANFASPREAYMNNISDSIPKLSLWIGGQRKGVVSTEWSETIGVASKLSIVNPVSKVDYVPKKKEQYVGDTLNCTADGNPPPSFTWHPISSPGARTIHKSVLPITEKMIGDNKWECRVADHTAIMKKIMVEFTVGERNK</sequence>
<evidence type="ECO:0000313" key="8">
    <source>
        <dbReference type="EMBL" id="KAK2175478.1"/>
    </source>
</evidence>
<feature type="chain" id="PRO_5042055865" description="Ig-like domain-containing protein" evidence="6">
    <location>
        <begin position="17"/>
        <end position="281"/>
    </location>
</feature>
<evidence type="ECO:0000256" key="4">
    <source>
        <dbReference type="ARBA" id="ARBA00023180"/>
    </source>
</evidence>
<protein>
    <recommendedName>
        <fullName evidence="7">Ig-like domain-containing protein</fullName>
    </recommendedName>
</protein>
<dbReference type="PANTHER" id="PTHR11640">
    <property type="entry name" value="NEPHRIN"/>
    <property type="match status" value="1"/>
</dbReference>
<dbReference type="EMBL" id="JAODUO010000728">
    <property type="protein sequence ID" value="KAK2175478.1"/>
    <property type="molecule type" value="Genomic_DNA"/>
</dbReference>
<gene>
    <name evidence="8" type="ORF">NP493_729g01014</name>
</gene>
<comment type="subcellular location">
    <subcellularLocation>
        <location evidence="1">Membrane</location>
        <topology evidence="1">Single-pass type I membrane protein</topology>
    </subcellularLocation>
</comment>
<keyword evidence="4" id="KW-0325">Glycoprotein</keyword>